<protein>
    <submittedName>
        <fullName evidence="2">Uncharacterized protein</fullName>
    </submittedName>
</protein>
<reference evidence="2 3" key="1">
    <citation type="submission" date="2024-04" db="EMBL/GenBank/DDBJ databases">
        <authorList>
            <person name="Fracassetti M."/>
        </authorList>
    </citation>
    <scope>NUCLEOTIDE SEQUENCE [LARGE SCALE GENOMIC DNA]</scope>
</reference>
<feature type="region of interest" description="Disordered" evidence="1">
    <location>
        <begin position="117"/>
        <end position="141"/>
    </location>
</feature>
<feature type="compositionally biased region" description="Gly residues" evidence="1">
    <location>
        <begin position="122"/>
        <end position="141"/>
    </location>
</feature>
<evidence type="ECO:0000313" key="2">
    <source>
        <dbReference type="EMBL" id="CAL1383400.1"/>
    </source>
</evidence>
<dbReference type="Proteomes" id="UP001497516">
    <property type="component" value="Chromosome 4"/>
</dbReference>
<dbReference type="AlphaFoldDB" id="A0AAV2EBX7"/>
<sequence>MKLRRRRIFPHQNLFADFSSSLIESNLLCRRRTGAQASPSNRFLFFPHLILDLAPSLPVAAVGWLATDGGRKAGSSGRGGGWLGTSPSIPLLPHLILDLPPSLPIADVGWLAPDGGRKAGSSGRGDGTSGRGGGWLGAGCR</sequence>
<dbReference type="EMBL" id="OZ034817">
    <property type="protein sequence ID" value="CAL1383400.1"/>
    <property type="molecule type" value="Genomic_DNA"/>
</dbReference>
<evidence type="ECO:0000313" key="3">
    <source>
        <dbReference type="Proteomes" id="UP001497516"/>
    </source>
</evidence>
<keyword evidence="3" id="KW-1185">Reference proteome</keyword>
<name>A0AAV2EBX7_9ROSI</name>
<organism evidence="2 3">
    <name type="scientific">Linum trigynum</name>
    <dbReference type="NCBI Taxonomy" id="586398"/>
    <lineage>
        <taxon>Eukaryota</taxon>
        <taxon>Viridiplantae</taxon>
        <taxon>Streptophyta</taxon>
        <taxon>Embryophyta</taxon>
        <taxon>Tracheophyta</taxon>
        <taxon>Spermatophyta</taxon>
        <taxon>Magnoliopsida</taxon>
        <taxon>eudicotyledons</taxon>
        <taxon>Gunneridae</taxon>
        <taxon>Pentapetalae</taxon>
        <taxon>rosids</taxon>
        <taxon>fabids</taxon>
        <taxon>Malpighiales</taxon>
        <taxon>Linaceae</taxon>
        <taxon>Linum</taxon>
    </lineage>
</organism>
<gene>
    <name evidence="2" type="ORF">LTRI10_LOCUS24679</name>
</gene>
<evidence type="ECO:0000256" key="1">
    <source>
        <dbReference type="SAM" id="MobiDB-lite"/>
    </source>
</evidence>
<proteinExistence type="predicted"/>
<accession>A0AAV2EBX7</accession>